<comment type="caution">
    <text evidence="14">The sequence shown here is derived from an EMBL/GenBank/DDBJ whole genome shotgun (WGS) entry which is preliminary data.</text>
</comment>
<evidence type="ECO:0000259" key="13">
    <source>
        <dbReference type="SMART" id="SM00363"/>
    </source>
</evidence>
<evidence type="ECO:0000256" key="2">
    <source>
        <dbReference type="ARBA" id="ARBA00036390"/>
    </source>
</evidence>
<dbReference type="InterPro" id="IPR042092">
    <property type="entry name" value="PsdUridine_s_RsuA/RluB/E/F_cat"/>
</dbReference>
<dbReference type="EC" id="5.4.99.21" evidence="4"/>
<evidence type="ECO:0000256" key="11">
    <source>
        <dbReference type="PROSITE-ProRule" id="PRU00182"/>
    </source>
</evidence>
<reference evidence="14" key="1">
    <citation type="submission" date="2020-10" db="EMBL/GenBank/DDBJ databases">
        <title>Connecting structure to function with the recovery of over 1000 high-quality activated sludge metagenome-assembled genomes encoding full-length rRNA genes using long-read sequencing.</title>
        <authorList>
            <person name="Singleton C.M."/>
            <person name="Petriglieri F."/>
            <person name="Kristensen J.M."/>
            <person name="Kirkegaard R.H."/>
            <person name="Michaelsen T.Y."/>
            <person name="Andersen M.H."/>
            <person name="Karst S.M."/>
            <person name="Dueholm M.S."/>
            <person name="Nielsen P.H."/>
            <person name="Albertsen M."/>
        </authorList>
    </citation>
    <scope>NUCLEOTIDE SEQUENCE</scope>
    <source>
        <strain evidence="14">EsbW_18-Q3-R4-48_MAXAC.044</strain>
    </source>
</reference>
<dbReference type="Pfam" id="PF01479">
    <property type="entry name" value="S4"/>
    <property type="match status" value="1"/>
</dbReference>
<dbReference type="PROSITE" id="PS50889">
    <property type="entry name" value="S4"/>
    <property type="match status" value="1"/>
</dbReference>
<evidence type="ECO:0000256" key="1">
    <source>
        <dbReference type="ARBA" id="ARBA00023235"/>
    </source>
</evidence>
<sequence length="389" mass="43324">MPRSPSRPTLKLPPRPATSSVADDPGVRARKPVRGGFKAAKQSLAQRPGNRAPAREVSAVPAETTAGNDEAPQQPEFRVAEKARNYPKRGIARSTGARAFPPPRPYGEPMSPRQEPERTHAAPFPHSSLPAPPPRNETPSPPQIAEGALRRPPKEPPRLSKRISEMSQCSRREADEWIENGWVSVDGVVITTLGTRVLPGARIEIKDAASTHQTESVTILFNKPLEVDGENALQSIRPENRWREDDSRYHFKATHLRGLALAGQLDADATGMLVFTQEGSVARRIGGDDTRLEKEYMVRVEGELADEGMQLLNQGLALDDVKLKRAQVSWQSEQQLRFVLHESRKRQIQRMCELVGLRVTAVKRIRIGSVSLGKLPVGQWRYLNENERF</sequence>
<evidence type="ECO:0000256" key="7">
    <source>
        <dbReference type="ARBA" id="ARBA00041697"/>
    </source>
</evidence>
<dbReference type="CDD" id="cd00165">
    <property type="entry name" value="S4"/>
    <property type="match status" value="1"/>
</dbReference>
<dbReference type="InterPro" id="IPR006145">
    <property type="entry name" value="PsdUridine_synth_RsuA/RluA"/>
</dbReference>
<dbReference type="SUPFAM" id="SSF55174">
    <property type="entry name" value="Alpha-L RNA-binding motif"/>
    <property type="match status" value="1"/>
</dbReference>
<feature type="compositionally biased region" description="Pro residues" evidence="12">
    <location>
        <begin position="130"/>
        <end position="142"/>
    </location>
</feature>
<dbReference type="GO" id="GO:0000455">
    <property type="term" value="P:enzyme-directed rRNA pseudouridine synthesis"/>
    <property type="evidence" value="ECO:0007669"/>
    <property type="project" value="UniProtKB-ARBA"/>
</dbReference>
<keyword evidence="11" id="KW-0694">RNA-binding</keyword>
<dbReference type="InterPro" id="IPR050343">
    <property type="entry name" value="RsuA_PseudoU_synthase"/>
</dbReference>
<dbReference type="GO" id="GO:0003723">
    <property type="term" value="F:RNA binding"/>
    <property type="evidence" value="ECO:0007669"/>
    <property type="project" value="UniProtKB-KW"/>
</dbReference>
<dbReference type="SMART" id="SM00363">
    <property type="entry name" value="S4"/>
    <property type="match status" value="1"/>
</dbReference>
<comment type="catalytic activity">
    <reaction evidence="3">
        <text>uridine(2604) in 23S rRNA = pseudouridine(2604) in 23S rRNA</text>
        <dbReference type="Rhea" id="RHEA:38875"/>
        <dbReference type="Rhea" id="RHEA-COMP:10093"/>
        <dbReference type="Rhea" id="RHEA-COMP:10094"/>
        <dbReference type="ChEBI" id="CHEBI:65314"/>
        <dbReference type="ChEBI" id="CHEBI:65315"/>
        <dbReference type="EC" id="5.4.99.21"/>
    </reaction>
</comment>
<proteinExistence type="predicted"/>
<dbReference type="PANTHER" id="PTHR47683:SF2">
    <property type="entry name" value="RNA-BINDING S4 DOMAIN-CONTAINING PROTEIN"/>
    <property type="match status" value="1"/>
</dbReference>
<dbReference type="InterPro" id="IPR036986">
    <property type="entry name" value="S4_RNA-bd_sf"/>
</dbReference>
<dbReference type="Gene3D" id="3.10.290.10">
    <property type="entry name" value="RNA-binding S4 domain"/>
    <property type="match status" value="1"/>
</dbReference>
<comment type="catalytic activity">
    <reaction evidence="2">
        <text>uridine(35) in tRNA(Tyr) = pseudouridine(35) in tRNA(Tyr)</text>
        <dbReference type="Rhea" id="RHEA:60556"/>
        <dbReference type="Rhea" id="RHEA-COMP:15607"/>
        <dbReference type="Rhea" id="RHEA-COMP:15608"/>
        <dbReference type="ChEBI" id="CHEBI:65314"/>
        <dbReference type="ChEBI" id="CHEBI:65315"/>
    </reaction>
</comment>
<evidence type="ECO:0000313" key="14">
    <source>
        <dbReference type="EMBL" id="MBK7424109.1"/>
    </source>
</evidence>
<dbReference type="Gene3D" id="3.30.70.580">
    <property type="entry name" value="Pseudouridine synthase I, catalytic domain, N-terminal subdomain"/>
    <property type="match status" value="1"/>
</dbReference>
<dbReference type="Gene3D" id="3.30.70.1560">
    <property type="entry name" value="Alpha-L RNA-binding motif"/>
    <property type="match status" value="1"/>
</dbReference>
<evidence type="ECO:0000256" key="9">
    <source>
        <dbReference type="ARBA" id="ARBA00042890"/>
    </source>
</evidence>
<organism evidence="14 15">
    <name type="scientific">Candidatus Propionivibrio dominans</name>
    <dbReference type="NCBI Taxonomy" id="2954373"/>
    <lineage>
        <taxon>Bacteria</taxon>
        <taxon>Pseudomonadati</taxon>
        <taxon>Pseudomonadota</taxon>
        <taxon>Betaproteobacteria</taxon>
        <taxon>Rhodocyclales</taxon>
        <taxon>Rhodocyclaceae</taxon>
        <taxon>Propionivibrio</taxon>
    </lineage>
</organism>
<accession>A0A9D7FH21</accession>
<protein>
    <recommendedName>
        <fullName evidence="5">Dual-specificity RNA pseudouridine synthase RluF</fullName>
        <ecNumber evidence="4">5.4.99.21</ecNumber>
    </recommendedName>
    <alternativeName>
        <fullName evidence="7">23S rRNA pseudouridine(2604) synthase</fullName>
    </alternativeName>
    <alternativeName>
        <fullName evidence="9">Ribosomal large subunit pseudouridine synthase F</fullName>
    </alternativeName>
    <alternativeName>
        <fullName evidence="8">rRNA pseudouridylate synthase F</fullName>
    </alternativeName>
    <alternativeName>
        <fullName evidence="10">rRNA-uridine isomerase F</fullName>
    </alternativeName>
    <alternativeName>
        <fullName evidence="6">tRNA(Tyr) pseudouridine(35) synthase</fullName>
    </alternativeName>
</protein>
<name>A0A9D7FH21_9RHOO</name>
<dbReference type="InterPro" id="IPR002942">
    <property type="entry name" value="S4_RNA-bd"/>
</dbReference>
<keyword evidence="1" id="KW-0413">Isomerase</keyword>
<evidence type="ECO:0000256" key="10">
    <source>
        <dbReference type="ARBA" id="ARBA00043147"/>
    </source>
</evidence>
<dbReference type="SUPFAM" id="SSF55120">
    <property type="entry name" value="Pseudouridine synthase"/>
    <property type="match status" value="1"/>
</dbReference>
<dbReference type="GO" id="GO:0160138">
    <property type="term" value="F:23S rRNA pseudouridine(2604) synthase activity"/>
    <property type="evidence" value="ECO:0007669"/>
    <property type="project" value="UniProtKB-EC"/>
</dbReference>
<evidence type="ECO:0000256" key="5">
    <source>
        <dbReference type="ARBA" id="ARBA00039989"/>
    </source>
</evidence>
<dbReference type="Pfam" id="PF00849">
    <property type="entry name" value="PseudoU_synth_2"/>
    <property type="match status" value="1"/>
</dbReference>
<dbReference type="AlphaFoldDB" id="A0A9D7FH21"/>
<evidence type="ECO:0000256" key="12">
    <source>
        <dbReference type="SAM" id="MobiDB-lite"/>
    </source>
</evidence>
<feature type="domain" description="RNA-binding S4" evidence="13">
    <location>
        <begin position="157"/>
        <end position="224"/>
    </location>
</feature>
<dbReference type="PANTHER" id="PTHR47683">
    <property type="entry name" value="PSEUDOURIDINE SYNTHASE FAMILY PROTEIN-RELATED"/>
    <property type="match status" value="1"/>
</dbReference>
<evidence type="ECO:0000313" key="15">
    <source>
        <dbReference type="Proteomes" id="UP000886602"/>
    </source>
</evidence>
<evidence type="ECO:0000256" key="3">
    <source>
        <dbReference type="ARBA" id="ARBA00036535"/>
    </source>
</evidence>
<dbReference type="Proteomes" id="UP000886602">
    <property type="component" value="Unassembled WGS sequence"/>
</dbReference>
<gene>
    <name evidence="14" type="ORF">IPJ48_14085</name>
</gene>
<feature type="region of interest" description="Disordered" evidence="12">
    <location>
        <begin position="1"/>
        <end position="168"/>
    </location>
</feature>
<evidence type="ECO:0000256" key="4">
    <source>
        <dbReference type="ARBA" id="ARBA00038922"/>
    </source>
</evidence>
<feature type="compositionally biased region" description="Basic and acidic residues" evidence="12">
    <location>
        <begin position="148"/>
        <end position="168"/>
    </location>
</feature>
<evidence type="ECO:0000256" key="6">
    <source>
        <dbReference type="ARBA" id="ARBA00041420"/>
    </source>
</evidence>
<dbReference type="InterPro" id="IPR020103">
    <property type="entry name" value="PsdUridine_synth_cat_dom_sf"/>
</dbReference>
<evidence type="ECO:0000256" key="8">
    <source>
        <dbReference type="ARBA" id="ARBA00042843"/>
    </source>
</evidence>
<dbReference type="EMBL" id="JADJNC010000023">
    <property type="protein sequence ID" value="MBK7424109.1"/>
    <property type="molecule type" value="Genomic_DNA"/>
</dbReference>
<dbReference type="InterPro" id="IPR020094">
    <property type="entry name" value="TruA/RsuA/RluB/E/F_N"/>
</dbReference>